<reference evidence="1 2" key="1">
    <citation type="submission" date="2013-10" db="EMBL/GenBank/DDBJ databases">
        <title>The Genome Sequence of Streptococcus parasanguinis CC87K.</title>
        <authorList>
            <consortium name="The Broad Institute Genomics Platform"/>
            <person name="Earl A."/>
            <person name="Allen-Vercoe E."/>
            <person name="Daigneault M."/>
            <person name="Young S.K."/>
            <person name="Zeng Q."/>
            <person name="Gargeya S."/>
            <person name="Fitzgerald M."/>
            <person name="Abouelleil A."/>
            <person name="Alvarado L."/>
            <person name="Chapman S.B."/>
            <person name="Gainer-Dewar J."/>
            <person name="Goldberg J."/>
            <person name="Griggs A."/>
            <person name="Gujja S."/>
            <person name="Hansen M."/>
            <person name="Howarth C."/>
            <person name="Imamovic A."/>
            <person name="Ireland A."/>
            <person name="Larimer J."/>
            <person name="McCowan C."/>
            <person name="Murphy C."/>
            <person name="Pearson M."/>
            <person name="Poon T.W."/>
            <person name="Priest M."/>
            <person name="Roberts A."/>
            <person name="Saif S."/>
            <person name="Shea T."/>
            <person name="Sykes S."/>
            <person name="Wortman J."/>
            <person name="Nusbaum C."/>
            <person name="Birren B."/>
        </authorList>
    </citation>
    <scope>NUCLEOTIDE SEQUENCE [LARGE SCALE GENOMIC DNA]</scope>
    <source>
        <strain evidence="1 2">CC87K</strain>
    </source>
</reference>
<organism evidence="1 2">
    <name type="scientific">Streptococcus parasanguinis CC87K</name>
    <dbReference type="NCBI Taxonomy" id="1073372"/>
    <lineage>
        <taxon>Bacteria</taxon>
        <taxon>Bacillati</taxon>
        <taxon>Bacillota</taxon>
        <taxon>Bacilli</taxon>
        <taxon>Lactobacillales</taxon>
        <taxon>Streptococcaceae</taxon>
        <taxon>Streptococcus</taxon>
    </lineage>
</organism>
<evidence type="ECO:0000313" key="2">
    <source>
        <dbReference type="Proteomes" id="UP000018716"/>
    </source>
</evidence>
<dbReference type="PATRIC" id="fig|1073372.3.peg.404"/>
<dbReference type="Proteomes" id="UP000018716">
    <property type="component" value="Unassembled WGS sequence"/>
</dbReference>
<name>V8BFX9_STRPA</name>
<proteinExistence type="predicted"/>
<sequence length="59" mass="6739">MTKTHTYATVRLCKDGKIADFEEFVLPGKLTRQEVKTILKDQYGYEVASFPHCVSQTSK</sequence>
<evidence type="ECO:0000313" key="1">
    <source>
        <dbReference type="EMBL" id="ETD14074.1"/>
    </source>
</evidence>
<dbReference type="EMBL" id="AZJD01000001">
    <property type="protein sequence ID" value="ETD14074.1"/>
    <property type="molecule type" value="Genomic_DNA"/>
</dbReference>
<accession>V8BFX9</accession>
<protein>
    <submittedName>
        <fullName evidence="1">Uncharacterized protein</fullName>
    </submittedName>
</protein>
<comment type="caution">
    <text evidence="1">The sequence shown here is derived from an EMBL/GenBank/DDBJ whole genome shotgun (WGS) entry which is preliminary data.</text>
</comment>
<dbReference type="HOGENOM" id="CLU_2958933_0_0_9"/>
<dbReference type="AlphaFoldDB" id="V8BFX9"/>
<keyword evidence="2" id="KW-1185">Reference proteome</keyword>
<dbReference type="RefSeq" id="WP_023917918.1">
    <property type="nucleotide sequence ID" value="NZ_KI669401.1"/>
</dbReference>
<gene>
    <name evidence="1" type="ORF">HMPREF1195_00393</name>
</gene>